<dbReference type="InterPro" id="IPR054261">
    <property type="entry name" value="DUF6992"/>
</dbReference>
<proteinExistence type="predicted"/>
<evidence type="ECO:0000313" key="1">
    <source>
        <dbReference type="EMBL" id="SFA56062.1"/>
    </source>
</evidence>
<accession>A0A1I0TWE5</accession>
<gene>
    <name evidence="1" type="ORF">SAMN05444374_11063</name>
</gene>
<dbReference type="RefSeq" id="WP_074922221.1">
    <property type="nucleotide sequence ID" value="NZ_FOJN01000010.1"/>
</dbReference>
<dbReference type="EMBL" id="FOJN01000010">
    <property type="protein sequence ID" value="SFA56062.1"/>
    <property type="molecule type" value="Genomic_DNA"/>
</dbReference>
<protein>
    <submittedName>
        <fullName evidence="1">Uncharacterized protein</fullName>
    </submittedName>
</protein>
<reference evidence="1 2" key="1">
    <citation type="submission" date="2016-10" db="EMBL/GenBank/DDBJ databases">
        <authorList>
            <person name="de Groot N.N."/>
        </authorList>
    </citation>
    <scope>NUCLEOTIDE SEQUENCE [LARGE SCALE GENOMIC DNA]</scope>
    <source>
        <strain evidence="1 2">DSM 44908</strain>
    </source>
</reference>
<dbReference type="GeneID" id="85486504"/>
<dbReference type="AlphaFoldDB" id="A0A1I0TWE5"/>
<name>A0A1I0TWE5_9NOCA</name>
<evidence type="ECO:0000313" key="2">
    <source>
        <dbReference type="Proteomes" id="UP000182054"/>
    </source>
</evidence>
<dbReference type="OrthoDB" id="158047at2"/>
<dbReference type="Proteomes" id="UP000182054">
    <property type="component" value="Unassembled WGS sequence"/>
</dbReference>
<organism evidence="1 2">
    <name type="scientific">Rhodococcoides kroppenstedtii</name>
    <dbReference type="NCBI Taxonomy" id="293050"/>
    <lineage>
        <taxon>Bacteria</taxon>
        <taxon>Bacillati</taxon>
        <taxon>Actinomycetota</taxon>
        <taxon>Actinomycetes</taxon>
        <taxon>Mycobacteriales</taxon>
        <taxon>Nocardiaceae</taxon>
        <taxon>Rhodococcoides</taxon>
    </lineage>
</organism>
<dbReference type="Pfam" id="PF22503">
    <property type="entry name" value="DUF6992"/>
    <property type="match status" value="1"/>
</dbReference>
<sequence>MTSAQSIADTLGRRLAWWGGGSVVGGLALAASSSERVRAFGLQSAGWGAIDLAIAGIGAARSKPVTSPSLRRTLWINTVLDVGYVAGGAHMMYHRPSFGGRLTRDQSWGHGAAVVVQGAALLVLDAAHARQLESH</sequence>